<evidence type="ECO:0000256" key="5">
    <source>
        <dbReference type="ARBA" id="ARBA00022690"/>
    </source>
</evidence>
<evidence type="ECO:0000256" key="4">
    <source>
        <dbReference type="ARBA" id="ARBA00022525"/>
    </source>
</evidence>
<dbReference type="Proteomes" id="UP001596157">
    <property type="component" value="Unassembled WGS sequence"/>
</dbReference>
<evidence type="ECO:0000256" key="1">
    <source>
        <dbReference type="ARBA" id="ARBA00004613"/>
    </source>
</evidence>
<dbReference type="InterPro" id="IPR020054">
    <property type="entry name" value="Prot_inh_SSI_I16_CS"/>
</dbReference>
<feature type="chain" id="PRO_5046202970" evidence="9">
    <location>
        <begin position="25"/>
        <end position="130"/>
    </location>
</feature>
<dbReference type="PRINTS" id="PR00294">
    <property type="entry name" value="SSBTLNINHBTR"/>
</dbReference>
<evidence type="ECO:0000256" key="2">
    <source>
        <dbReference type="ARBA" id="ARBA00010472"/>
    </source>
</evidence>
<dbReference type="InterPro" id="IPR023549">
    <property type="entry name" value="Subtilisin_inhibitor"/>
</dbReference>
<evidence type="ECO:0000313" key="11">
    <source>
        <dbReference type="EMBL" id="MFC5287970.1"/>
    </source>
</evidence>
<evidence type="ECO:0000256" key="9">
    <source>
        <dbReference type="SAM" id="SignalP"/>
    </source>
</evidence>
<keyword evidence="12" id="KW-1185">Reference proteome</keyword>
<keyword evidence="7" id="KW-1015">Disulfide bond</keyword>
<comment type="subcellular location">
    <subcellularLocation>
        <location evidence="1">Secreted</location>
    </subcellularLocation>
</comment>
<accession>A0ABW0EPN1</accession>
<dbReference type="PROSITE" id="PS00999">
    <property type="entry name" value="SSI"/>
    <property type="match status" value="1"/>
</dbReference>
<dbReference type="InterPro" id="IPR036819">
    <property type="entry name" value="Subtilisin_inhibitor-like_sf"/>
</dbReference>
<sequence length="130" mass="13529">MKRKTVAAIAAVGAALVAGPVAIAAQHDSEDRGVLALTVTGRDGGTKVGTLHCGPDGGTHPSASSACDQLSQVNGEISQLNTDPTMMCTLEYDPVTATARGTWDGKVVDFRETFPNKCAMWSYTGTVFNL</sequence>
<dbReference type="Gene3D" id="3.30.350.10">
    <property type="entry name" value="Subtilisin inhibitor-like"/>
    <property type="match status" value="1"/>
</dbReference>
<evidence type="ECO:0000256" key="7">
    <source>
        <dbReference type="ARBA" id="ARBA00023157"/>
    </source>
</evidence>
<keyword evidence="4" id="KW-0964">Secreted</keyword>
<gene>
    <name evidence="11" type="ORF">ACFPM7_12990</name>
</gene>
<dbReference type="Pfam" id="PF00720">
    <property type="entry name" value="SSI"/>
    <property type="match status" value="1"/>
</dbReference>
<comment type="caution">
    <text evidence="11">The sequence shown here is derived from an EMBL/GenBank/DDBJ whole genome shotgun (WGS) entry which is preliminary data.</text>
</comment>
<evidence type="ECO:0000313" key="12">
    <source>
        <dbReference type="Proteomes" id="UP001596157"/>
    </source>
</evidence>
<name>A0ABW0EPN1_9PSEU</name>
<dbReference type="RefSeq" id="WP_378247469.1">
    <property type="nucleotide sequence ID" value="NZ_JBHSKF010000005.1"/>
</dbReference>
<keyword evidence="9" id="KW-0732">Signal</keyword>
<dbReference type="SUPFAM" id="SSF55399">
    <property type="entry name" value="Subtilisin inhibitor"/>
    <property type="match status" value="1"/>
</dbReference>
<organism evidence="11 12">
    <name type="scientific">Actinokineospora guangxiensis</name>
    <dbReference type="NCBI Taxonomy" id="1490288"/>
    <lineage>
        <taxon>Bacteria</taxon>
        <taxon>Bacillati</taxon>
        <taxon>Actinomycetota</taxon>
        <taxon>Actinomycetes</taxon>
        <taxon>Pseudonocardiales</taxon>
        <taxon>Pseudonocardiaceae</taxon>
        <taxon>Actinokineospora</taxon>
    </lineage>
</organism>
<reference evidence="12" key="1">
    <citation type="journal article" date="2019" name="Int. J. Syst. Evol. Microbiol.">
        <title>The Global Catalogue of Microorganisms (GCM) 10K type strain sequencing project: providing services to taxonomists for standard genome sequencing and annotation.</title>
        <authorList>
            <consortium name="The Broad Institute Genomics Platform"/>
            <consortium name="The Broad Institute Genome Sequencing Center for Infectious Disease"/>
            <person name="Wu L."/>
            <person name="Ma J."/>
        </authorList>
    </citation>
    <scope>NUCLEOTIDE SEQUENCE [LARGE SCALE GENOMIC DNA]</scope>
    <source>
        <strain evidence="12">CCUG 59778</strain>
    </source>
</reference>
<evidence type="ECO:0000259" key="10">
    <source>
        <dbReference type="Pfam" id="PF00720"/>
    </source>
</evidence>
<evidence type="ECO:0000256" key="6">
    <source>
        <dbReference type="ARBA" id="ARBA00022900"/>
    </source>
</evidence>
<dbReference type="EMBL" id="JBHSKF010000005">
    <property type="protein sequence ID" value="MFC5287970.1"/>
    <property type="molecule type" value="Genomic_DNA"/>
</dbReference>
<keyword evidence="6 8" id="KW-0722">Serine protease inhibitor</keyword>
<feature type="domain" description="Subtilisin inhibitor" evidence="10">
    <location>
        <begin position="34"/>
        <end position="116"/>
    </location>
</feature>
<proteinExistence type="inferred from homology"/>
<protein>
    <submittedName>
        <fullName evidence="11">SSI family serine proteinase inhibitor</fullName>
    </submittedName>
</protein>
<comment type="similarity">
    <text evidence="2 8">Belongs to the protease inhibitor I16 (SSI) family.</text>
</comment>
<evidence type="ECO:0000256" key="3">
    <source>
        <dbReference type="ARBA" id="ARBA00011738"/>
    </source>
</evidence>
<feature type="signal peptide" evidence="9">
    <location>
        <begin position="1"/>
        <end position="24"/>
    </location>
</feature>
<dbReference type="InterPro" id="IPR000691">
    <property type="entry name" value="Prot_inh_I16_SSI"/>
</dbReference>
<keyword evidence="5 8" id="KW-0646">Protease inhibitor</keyword>
<evidence type="ECO:0000256" key="8">
    <source>
        <dbReference type="RuleBase" id="RU003471"/>
    </source>
</evidence>
<comment type="subunit">
    <text evidence="3">Homodimer.</text>
</comment>